<dbReference type="Gene3D" id="1.25.40.10">
    <property type="entry name" value="Tetratricopeptide repeat domain"/>
    <property type="match status" value="1"/>
</dbReference>
<keyword evidence="2" id="KW-1185">Reference proteome</keyword>
<dbReference type="InterPro" id="IPR011990">
    <property type="entry name" value="TPR-like_helical_dom_sf"/>
</dbReference>
<name>A0A2T0W5R7_9LACT</name>
<sequence>MRLLKEEFTQAFELFDKGYLVEAEVLYRECLSKISDTNSDEYLQGLHGLGYVKVALHRFDEARSHYNELIKIALSNEDKVNHCIAIHQLGMVERMAEKFDEALKLFQSEADFLEKYKIESALNWSANFYERGYVNLKMKNLKKAEQLMEESLHYAKKSGDDICIGCAYRGFGEIYQAKGNDVLEKQSFQNAKKAFERASDNLAIKEIDMLLRK</sequence>
<dbReference type="OrthoDB" id="2083458at2"/>
<dbReference type="AlphaFoldDB" id="A0A2T0W5R7"/>
<evidence type="ECO:0000313" key="1">
    <source>
        <dbReference type="EMBL" id="PRY81415.1"/>
    </source>
</evidence>
<organism evidence="1 2">
    <name type="scientific">Alkalibacterium olivapovliticus</name>
    <dbReference type="NCBI Taxonomy" id="99907"/>
    <lineage>
        <taxon>Bacteria</taxon>
        <taxon>Bacillati</taxon>
        <taxon>Bacillota</taxon>
        <taxon>Bacilli</taxon>
        <taxon>Lactobacillales</taxon>
        <taxon>Carnobacteriaceae</taxon>
        <taxon>Alkalibacterium</taxon>
    </lineage>
</organism>
<accession>A0A2T0W5R7</accession>
<proteinExistence type="predicted"/>
<dbReference type="Proteomes" id="UP000238205">
    <property type="component" value="Unassembled WGS sequence"/>
</dbReference>
<dbReference type="SUPFAM" id="SSF48452">
    <property type="entry name" value="TPR-like"/>
    <property type="match status" value="2"/>
</dbReference>
<gene>
    <name evidence="1" type="ORF">CLV38_1176</name>
</gene>
<reference evidence="1 2" key="1">
    <citation type="submission" date="2018-03" db="EMBL/GenBank/DDBJ databases">
        <title>Genomic Encyclopedia of Archaeal and Bacterial Type Strains, Phase II (KMG-II): from individual species to whole genera.</title>
        <authorList>
            <person name="Goeker M."/>
        </authorList>
    </citation>
    <scope>NUCLEOTIDE SEQUENCE [LARGE SCALE GENOMIC DNA]</scope>
    <source>
        <strain evidence="1 2">DSM 13175</strain>
    </source>
</reference>
<dbReference type="EMBL" id="PVTO01000017">
    <property type="protein sequence ID" value="PRY81415.1"/>
    <property type="molecule type" value="Genomic_DNA"/>
</dbReference>
<evidence type="ECO:0000313" key="2">
    <source>
        <dbReference type="Proteomes" id="UP000238205"/>
    </source>
</evidence>
<comment type="caution">
    <text evidence="1">The sequence shown here is derived from an EMBL/GenBank/DDBJ whole genome shotgun (WGS) entry which is preliminary data.</text>
</comment>
<protein>
    <submittedName>
        <fullName evidence="1">Tetratricopeptide repeat protein</fullName>
    </submittedName>
</protein>
<dbReference type="Pfam" id="PF13424">
    <property type="entry name" value="TPR_12"/>
    <property type="match status" value="1"/>
</dbReference>
<dbReference type="RefSeq" id="WP_106194289.1">
    <property type="nucleotide sequence ID" value="NZ_PVTO01000017.1"/>
</dbReference>